<keyword evidence="4" id="KW-1185">Reference proteome</keyword>
<dbReference type="EMBL" id="JAACJJ010000014">
    <property type="protein sequence ID" value="KAF5327430.1"/>
    <property type="molecule type" value="Genomic_DNA"/>
</dbReference>
<dbReference type="Pfam" id="PF24883">
    <property type="entry name" value="NPHP3_N"/>
    <property type="match status" value="1"/>
</dbReference>
<dbReference type="Proteomes" id="UP000567179">
    <property type="component" value="Unassembled WGS sequence"/>
</dbReference>
<proteinExistence type="predicted"/>
<organism evidence="3 4">
    <name type="scientific">Psilocybe cf. subviscida</name>
    <dbReference type="NCBI Taxonomy" id="2480587"/>
    <lineage>
        <taxon>Eukaryota</taxon>
        <taxon>Fungi</taxon>
        <taxon>Dikarya</taxon>
        <taxon>Basidiomycota</taxon>
        <taxon>Agaricomycotina</taxon>
        <taxon>Agaricomycetes</taxon>
        <taxon>Agaricomycetidae</taxon>
        <taxon>Agaricales</taxon>
        <taxon>Agaricineae</taxon>
        <taxon>Strophariaceae</taxon>
        <taxon>Psilocybe</taxon>
    </lineage>
</organism>
<sequence>MSFFPNAHNTIISGQNVTMTAYSGSHAADRGFDILCQNTTPAALYGSSTSAKNPGCLPGTRLNVQGHIFKWLDNPEGEVAMWMYGPAGIGKTAITQTVAKICADTGKLSSTFFFFRSDEGCNSAKHLVPTLAYGMLRHMPHTRGVVCAPIGSDPLIFSAPLERQIRTIIFPALAEPFPPSHGTPPGPMLFIIDGLDECMDTGIQELIIRLFVSLLTATATSIRHRILIVSRPESHIVSTFSAVDIARHVNHLCLDKWKSNADIETYLRAKLEAVKQTHPSRSYLHAWWPSDSSFRKLLHKSSESFAYASLAVRYISSHDRHPETSLANLLGLNSDCAYEAHAELDLLYRHILESLDQKTRFTVQKILCLHMYLAIDDVDTLGSLLGEEAFVVELAITKMTSVVRFEKSAGTISYYHTSFSDFLVDKTRSGALYLYSPDVASTVEKALPRGWMQPTTREDYELLAAIAKNLSGNFKAGDMHIHIFRAFLATHLPTTIIVPRDYSSDSIIYTFSVFVRETDTAAHSEYYSQAVRLLSREALQHMSKWLWSQGRRARVLFDIILDAVFMPESTSESPLTLTTPSTDRPHLACDVIANIVGCSGNPWRRLHQLLPREEILEISVGFVKRYLAMPAEARSDDILEYSISVPDPGSLTHMLMCVLESAPARADICRMLEQIILEATSDSPRQITPQEFISFRLWQDMWGSTQLPIMREFRLTQTKQAIFSISKAMDQYIRKTHSELHHP</sequence>
<evidence type="ECO:0000313" key="3">
    <source>
        <dbReference type="EMBL" id="KAF5327430.1"/>
    </source>
</evidence>
<keyword evidence="1" id="KW-0677">Repeat</keyword>
<dbReference type="PANTHER" id="PTHR10039">
    <property type="entry name" value="AMELOGENIN"/>
    <property type="match status" value="1"/>
</dbReference>
<dbReference type="OrthoDB" id="3045137at2759"/>
<dbReference type="SUPFAM" id="SSF52540">
    <property type="entry name" value="P-loop containing nucleoside triphosphate hydrolases"/>
    <property type="match status" value="1"/>
</dbReference>
<gene>
    <name evidence="3" type="ORF">D9619_005113</name>
</gene>
<dbReference type="InterPro" id="IPR027417">
    <property type="entry name" value="P-loop_NTPase"/>
</dbReference>
<dbReference type="PANTHER" id="PTHR10039:SF14">
    <property type="entry name" value="NACHT DOMAIN-CONTAINING PROTEIN"/>
    <property type="match status" value="1"/>
</dbReference>
<feature type="domain" description="Nephrocystin 3-like N-terminal" evidence="2">
    <location>
        <begin position="70"/>
        <end position="231"/>
    </location>
</feature>
<evidence type="ECO:0000259" key="2">
    <source>
        <dbReference type="Pfam" id="PF24883"/>
    </source>
</evidence>
<dbReference type="InterPro" id="IPR056884">
    <property type="entry name" value="NPHP3-like_N"/>
</dbReference>
<evidence type="ECO:0000313" key="4">
    <source>
        <dbReference type="Proteomes" id="UP000567179"/>
    </source>
</evidence>
<accession>A0A8H5F891</accession>
<protein>
    <recommendedName>
        <fullName evidence="2">Nephrocystin 3-like N-terminal domain-containing protein</fullName>
    </recommendedName>
</protein>
<name>A0A8H5F891_9AGAR</name>
<reference evidence="3 4" key="1">
    <citation type="journal article" date="2020" name="ISME J.">
        <title>Uncovering the hidden diversity of litter-decomposition mechanisms in mushroom-forming fungi.</title>
        <authorList>
            <person name="Floudas D."/>
            <person name="Bentzer J."/>
            <person name="Ahren D."/>
            <person name="Johansson T."/>
            <person name="Persson P."/>
            <person name="Tunlid A."/>
        </authorList>
    </citation>
    <scope>NUCLEOTIDE SEQUENCE [LARGE SCALE GENOMIC DNA]</scope>
    <source>
        <strain evidence="3 4">CBS 101986</strain>
    </source>
</reference>
<dbReference type="AlphaFoldDB" id="A0A8H5F891"/>
<dbReference type="Gene3D" id="3.40.50.300">
    <property type="entry name" value="P-loop containing nucleotide triphosphate hydrolases"/>
    <property type="match status" value="1"/>
</dbReference>
<comment type="caution">
    <text evidence="3">The sequence shown here is derived from an EMBL/GenBank/DDBJ whole genome shotgun (WGS) entry which is preliminary data.</text>
</comment>
<evidence type="ECO:0000256" key="1">
    <source>
        <dbReference type="ARBA" id="ARBA00022737"/>
    </source>
</evidence>